<organism evidence="3 4">
    <name type="scientific">Nocardioides massiliensis</name>
    <dbReference type="NCBI Taxonomy" id="1325935"/>
    <lineage>
        <taxon>Bacteria</taxon>
        <taxon>Bacillati</taxon>
        <taxon>Actinomycetota</taxon>
        <taxon>Actinomycetes</taxon>
        <taxon>Propionibacteriales</taxon>
        <taxon>Nocardioidaceae</taxon>
        <taxon>Nocardioides</taxon>
    </lineage>
</organism>
<name>A0ABT9NSP7_9ACTN</name>
<dbReference type="RefSeq" id="WP_181641913.1">
    <property type="nucleotide sequence ID" value="NZ_CCXJ01000280.1"/>
</dbReference>
<keyword evidence="4" id="KW-1185">Reference proteome</keyword>
<evidence type="ECO:0000256" key="2">
    <source>
        <dbReference type="SAM" id="SignalP"/>
    </source>
</evidence>
<reference evidence="3 4" key="1">
    <citation type="submission" date="2023-07" db="EMBL/GenBank/DDBJ databases">
        <title>Sequencing the genomes of 1000 actinobacteria strains.</title>
        <authorList>
            <person name="Klenk H.-P."/>
        </authorList>
    </citation>
    <scope>NUCLEOTIDE SEQUENCE [LARGE SCALE GENOMIC DNA]</scope>
    <source>
        <strain evidence="3 4">GD13</strain>
    </source>
</reference>
<evidence type="ECO:0000256" key="1">
    <source>
        <dbReference type="SAM" id="MobiDB-lite"/>
    </source>
</evidence>
<comment type="caution">
    <text evidence="3">The sequence shown here is derived from an EMBL/GenBank/DDBJ whole genome shotgun (WGS) entry which is preliminary data.</text>
</comment>
<protein>
    <submittedName>
        <fullName evidence="3">Uncharacterized protein</fullName>
    </submittedName>
</protein>
<dbReference type="EMBL" id="JAUSQM010000001">
    <property type="protein sequence ID" value="MDP9823446.1"/>
    <property type="molecule type" value="Genomic_DNA"/>
</dbReference>
<keyword evidence="2" id="KW-0732">Signal</keyword>
<accession>A0ABT9NSP7</accession>
<feature type="region of interest" description="Disordered" evidence="1">
    <location>
        <begin position="26"/>
        <end position="51"/>
    </location>
</feature>
<evidence type="ECO:0000313" key="4">
    <source>
        <dbReference type="Proteomes" id="UP001240447"/>
    </source>
</evidence>
<feature type="chain" id="PRO_5045055527" evidence="2">
    <location>
        <begin position="22"/>
        <end position="51"/>
    </location>
</feature>
<feature type="compositionally biased region" description="Basic and acidic residues" evidence="1">
    <location>
        <begin position="31"/>
        <end position="51"/>
    </location>
</feature>
<evidence type="ECO:0000313" key="3">
    <source>
        <dbReference type="EMBL" id="MDP9823446.1"/>
    </source>
</evidence>
<gene>
    <name evidence="3" type="ORF">J2S59_003255</name>
</gene>
<sequence length="51" mass="5475">MTVLLLALVALVVTSALVALDASLDDPAGLGRREPPRSHPPELFDPRARTR</sequence>
<dbReference type="Proteomes" id="UP001240447">
    <property type="component" value="Unassembled WGS sequence"/>
</dbReference>
<proteinExistence type="predicted"/>
<feature type="signal peptide" evidence="2">
    <location>
        <begin position="1"/>
        <end position="21"/>
    </location>
</feature>